<comment type="cofactor">
    <cofactor evidence="1">
        <name>L-ascorbate</name>
        <dbReference type="ChEBI" id="CHEBI:38290"/>
    </cofactor>
</comment>
<dbReference type="InterPro" id="IPR005123">
    <property type="entry name" value="Oxoglu/Fe-dep_dioxygenase_dom"/>
</dbReference>
<dbReference type="AlphaFoldDB" id="F9ZW55"/>
<dbReference type="GO" id="GO:0071456">
    <property type="term" value="P:cellular response to hypoxia"/>
    <property type="evidence" value="ECO:0007669"/>
    <property type="project" value="TreeGrafter"/>
</dbReference>
<dbReference type="PANTHER" id="PTHR12907">
    <property type="entry name" value="EGL NINE HOMOLOG-RELATED"/>
    <property type="match status" value="1"/>
</dbReference>
<evidence type="ECO:0000256" key="2">
    <source>
        <dbReference type="ARBA" id="ARBA00022723"/>
    </source>
</evidence>
<dbReference type="HOGENOM" id="CLU_077684_1_0_6"/>
<dbReference type="PANTHER" id="PTHR12907:SF26">
    <property type="entry name" value="HIF PROLYL HYDROXYLASE, ISOFORM C"/>
    <property type="match status" value="1"/>
</dbReference>
<dbReference type="Gene3D" id="2.60.120.620">
    <property type="entry name" value="q2cbj1_9rhob like domain"/>
    <property type="match status" value="1"/>
</dbReference>
<feature type="domain" description="Fe2OG dioxygenase" evidence="7">
    <location>
        <begin position="109"/>
        <end position="214"/>
    </location>
</feature>
<dbReference type="InterPro" id="IPR051559">
    <property type="entry name" value="HIF_prolyl_hydroxylases"/>
</dbReference>
<reference evidence="9" key="3">
    <citation type="submission" date="2011-05" db="EMBL/GenBank/DDBJ databases">
        <title>Complete sequence of Methylomonas methanica MC09.</title>
        <authorList>
            <consortium name="US DOE Joint Genome Institute"/>
            <person name="Lucas S."/>
            <person name="Han J."/>
            <person name="Lapidus A."/>
            <person name="Cheng J.-F."/>
            <person name="Goodwin L."/>
            <person name="Pitluck S."/>
            <person name="Peters L."/>
            <person name="Mikhailova N."/>
            <person name="Teshima H."/>
            <person name="Han C."/>
            <person name="Tapia R."/>
            <person name="Land M."/>
            <person name="Hauser L."/>
            <person name="Kyrpides N."/>
            <person name="Ivanova N."/>
            <person name="Pagani I."/>
            <person name="Stein L."/>
            <person name="Woyke T."/>
        </authorList>
    </citation>
    <scope>NUCLEOTIDE SEQUENCE [LARGE SCALE GENOMIC DNA]</scope>
    <source>
        <strain evidence="9">MC09</strain>
    </source>
</reference>
<keyword evidence="2" id="KW-0479">Metal-binding</keyword>
<protein>
    <submittedName>
        <fullName evidence="8">Prolyl 4-hydroxylase alpha subunit</fullName>
    </submittedName>
</protein>
<dbReference type="KEGG" id="mmt:Metme_3665"/>
<dbReference type="Proteomes" id="UP000008888">
    <property type="component" value="Chromosome"/>
</dbReference>
<evidence type="ECO:0000313" key="9">
    <source>
        <dbReference type="Proteomes" id="UP000008888"/>
    </source>
</evidence>
<dbReference type="GO" id="GO:0031418">
    <property type="term" value="F:L-ascorbic acid binding"/>
    <property type="evidence" value="ECO:0007669"/>
    <property type="project" value="UniProtKB-KW"/>
</dbReference>
<sequence>MQNHLFEGNRAGMAQDILPRVLHRCPHVVRHGFLGETFASGLREHIIAHETECHTGMIGNAPDGRLSTDIRNSRMCTSLGEFGAVLADRLLAFLPELMVEMGLSPFSPKLLDLVAVIYGEGGHYQKHVDVFHGKHRPDQPRRVTCLYYFSQTPHRYTGGALRLFSLSQEETVDVEPESDMLVVFPSWLPHQVLPVGLPSGEFADSRFAVTALFG</sequence>
<dbReference type="InterPro" id="IPR044862">
    <property type="entry name" value="Pro_4_hyd_alph_FE2OG_OXY"/>
</dbReference>
<keyword evidence="6" id="KW-0408">Iron</keyword>
<reference key="2">
    <citation type="submission" date="2011-05" db="EMBL/GenBank/DDBJ databases">
        <title>Complete genome sequence of the aerobic marine methanotroph Methylomonas methanica MC09.</title>
        <authorList>
            <person name="Boden R."/>
            <person name="Cunliffe M."/>
            <person name="Scanlan J."/>
            <person name="Moussard H."/>
            <person name="Kits K.D."/>
            <person name="Klotz M."/>
            <person name="Jetten M."/>
            <person name="Vuilleumier S."/>
            <person name="Han J."/>
            <person name="Peters L."/>
            <person name="Mikhailova N."/>
            <person name="Teshima H."/>
            <person name="Tapia R."/>
            <person name="Kyrpides N."/>
            <person name="Ivanova N."/>
            <person name="Pagani I."/>
            <person name="Cheng J.-F."/>
            <person name="Goodwin L."/>
            <person name="Han C."/>
            <person name="Hauser L."/>
            <person name="Land M."/>
            <person name="Lapidus A."/>
            <person name="Lucas S."/>
            <person name="Pitluck S."/>
            <person name="Woyke T."/>
            <person name="Stein L.Y."/>
            <person name="Murrell C."/>
        </authorList>
    </citation>
    <scope>NUCLEOTIDE SEQUENCE</scope>
    <source>
        <strain>MC09</strain>
    </source>
</reference>
<dbReference type="GO" id="GO:0031543">
    <property type="term" value="F:peptidyl-proline dioxygenase activity"/>
    <property type="evidence" value="ECO:0007669"/>
    <property type="project" value="TreeGrafter"/>
</dbReference>
<keyword evidence="3" id="KW-0847">Vitamin C</keyword>
<accession>F9ZW55</accession>
<dbReference type="OrthoDB" id="7064660at2"/>
<gene>
    <name evidence="8" type="ordered locus">Metme_3665</name>
</gene>
<dbReference type="InterPro" id="IPR006620">
    <property type="entry name" value="Pro_4_hyd_alph"/>
</dbReference>
<dbReference type="RefSeq" id="WP_013820245.1">
    <property type="nucleotide sequence ID" value="NC_015572.1"/>
</dbReference>
<proteinExistence type="predicted"/>
<keyword evidence="9" id="KW-1185">Reference proteome</keyword>
<evidence type="ECO:0000256" key="4">
    <source>
        <dbReference type="ARBA" id="ARBA00022964"/>
    </source>
</evidence>
<dbReference type="STRING" id="857087.Metme_3665"/>
<organism evidence="8 9">
    <name type="scientific">Methylomonas methanica (strain DSM 25384 / MC09)</name>
    <dbReference type="NCBI Taxonomy" id="857087"/>
    <lineage>
        <taxon>Bacteria</taxon>
        <taxon>Pseudomonadati</taxon>
        <taxon>Pseudomonadota</taxon>
        <taxon>Gammaproteobacteria</taxon>
        <taxon>Methylococcales</taxon>
        <taxon>Methylococcaceae</taxon>
        <taxon>Methylomonas</taxon>
    </lineage>
</organism>
<keyword evidence="4" id="KW-0223">Dioxygenase</keyword>
<name>F9ZW55_METMM</name>
<reference evidence="8 9" key="1">
    <citation type="journal article" date="2011" name="J. Bacteriol.">
        <title>Complete Genome Sequence of the Aerobic Marine Methanotroph Methylomonas methanica MC09.</title>
        <authorList>
            <person name="Boden R."/>
            <person name="Cunliffe M."/>
            <person name="Scanlan J."/>
            <person name="Moussard H."/>
            <person name="Kits K.D."/>
            <person name="Klotz M.G."/>
            <person name="Jetten M.S."/>
            <person name="Vuilleumier S."/>
            <person name="Han J."/>
            <person name="Peters L."/>
            <person name="Mikhailova N."/>
            <person name="Teshima H."/>
            <person name="Tapia R."/>
            <person name="Kyrpides N."/>
            <person name="Ivanova N."/>
            <person name="Pagani I."/>
            <person name="Cheng J.F."/>
            <person name="Goodwin L."/>
            <person name="Han C."/>
            <person name="Hauser L."/>
            <person name="Land M.L."/>
            <person name="Lapidus A."/>
            <person name="Lucas S."/>
            <person name="Pitluck S."/>
            <person name="Woyke T."/>
            <person name="Stein L."/>
            <person name="Murrell J.C."/>
        </authorList>
    </citation>
    <scope>NUCLEOTIDE SEQUENCE [LARGE SCALE GENOMIC DNA]</scope>
    <source>
        <strain evidence="8 9">MC09</strain>
    </source>
</reference>
<dbReference type="PROSITE" id="PS51471">
    <property type="entry name" value="FE2OG_OXY"/>
    <property type="match status" value="1"/>
</dbReference>
<keyword evidence="5" id="KW-0560">Oxidoreductase</keyword>
<dbReference type="eggNOG" id="COG3751">
    <property type="taxonomic scope" value="Bacteria"/>
</dbReference>
<dbReference type="SMART" id="SM00702">
    <property type="entry name" value="P4Hc"/>
    <property type="match status" value="1"/>
</dbReference>
<dbReference type="GO" id="GO:0008198">
    <property type="term" value="F:ferrous iron binding"/>
    <property type="evidence" value="ECO:0007669"/>
    <property type="project" value="TreeGrafter"/>
</dbReference>
<evidence type="ECO:0000259" key="7">
    <source>
        <dbReference type="PROSITE" id="PS51471"/>
    </source>
</evidence>
<dbReference type="EMBL" id="CP002738">
    <property type="protein sequence ID" value="AEG02026.1"/>
    <property type="molecule type" value="Genomic_DNA"/>
</dbReference>
<evidence type="ECO:0000256" key="3">
    <source>
        <dbReference type="ARBA" id="ARBA00022896"/>
    </source>
</evidence>
<evidence type="ECO:0000313" key="8">
    <source>
        <dbReference type="EMBL" id="AEG02026.1"/>
    </source>
</evidence>
<dbReference type="Pfam" id="PF13640">
    <property type="entry name" value="2OG-FeII_Oxy_3"/>
    <property type="match status" value="1"/>
</dbReference>
<evidence type="ECO:0000256" key="6">
    <source>
        <dbReference type="ARBA" id="ARBA00023004"/>
    </source>
</evidence>
<evidence type="ECO:0000256" key="5">
    <source>
        <dbReference type="ARBA" id="ARBA00023002"/>
    </source>
</evidence>
<evidence type="ECO:0000256" key="1">
    <source>
        <dbReference type="ARBA" id="ARBA00001961"/>
    </source>
</evidence>